<evidence type="ECO:0008006" key="4">
    <source>
        <dbReference type="Google" id="ProtNLM"/>
    </source>
</evidence>
<gene>
    <name evidence="2" type="ORF">D7V88_00745</name>
</gene>
<feature type="chain" id="PRO_5017344225" description="Lipoprotein" evidence="1">
    <location>
        <begin position="21"/>
        <end position="257"/>
    </location>
</feature>
<dbReference type="OrthoDB" id="5496990at2"/>
<keyword evidence="1" id="KW-0732">Signal</keyword>
<comment type="caution">
    <text evidence="2">The sequence shown here is derived from an EMBL/GenBank/DDBJ whole genome shotgun (WGS) entry which is preliminary data.</text>
</comment>
<reference evidence="3" key="1">
    <citation type="submission" date="2018-09" db="EMBL/GenBank/DDBJ databases">
        <authorList>
            <person name="Livingstone P.G."/>
            <person name="Whitworth D.E."/>
        </authorList>
    </citation>
    <scope>NUCLEOTIDE SEQUENCE [LARGE SCALE GENOMIC DNA]</scope>
    <source>
        <strain evidence="3">CA054A</strain>
    </source>
</reference>
<protein>
    <recommendedName>
        <fullName evidence="4">Lipoprotein</fullName>
    </recommendedName>
</protein>
<organism evidence="2 3">
    <name type="scientific">Corallococcus terminator</name>
    <dbReference type="NCBI Taxonomy" id="2316733"/>
    <lineage>
        <taxon>Bacteria</taxon>
        <taxon>Pseudomonadati</taxon>
        <taxon>Myxococcota</taxon>
        <taxon>Myxococcia</taxon>
        <taxon>Myxococcales</taxon>
        <taxon>Cystobacterineae</taxon>
        <taxon>Myxococcaceae</taxon>
        <taxon>Corallococcus</taxon>
    </lineage>
</organism>
<evidence type="ECO:0000313" key="2">
    <source>
        <dbReference type="EMBL" id="RKG93849.1"/>
    </source>
</evidence>
<dbReference type="EMBL" id="RAVZ01000003">
    <property type="protein sequence ID" value="RKG93849.1"/>
    <property type="molecule type" value="Genomic_DNA"/>
</dbReference>
<evidence type="ECO:0000313" key="3">
    <source>
        <dbReference type="Proteomes" id="UP000268094"/>
    </source>
</evidence>
<dbReference type="PROSITE" id="PS51257">
    <property type="entry name" value="PROKAR_LIPOPROTEIN"/>
    <property type="match status" value="1"/>
</dbReference>
<dbReference type="AlphaFoldDB" id="A0A3A8JDR9"/>
<proteinExistence type="predicted"/>
<feature type="signal peptide" evidence="1">
    <location>
        <begin position="1"/>
        <end position="20"/>
    </location>
</feature>
<evidence type="ECO:0000256" key="1">
    <source>
        <dbReference type="SAM" id="SignalP"/>
    </source>
</evidence>
<dbReference type="RefSeq" id="WP_120538645.1">
    <property type="nucleotide sequence ID" value="NZ_RAVZ01000003.1"/>
</dbReference>
<name>A0A3A8JDR9_9BACT</name>
<dbReference type="Proteomes" id="UP000268094">
    <property type="component" value="Unassembled WGS sequence"/>
</dbReference>
<keyword evidence="3" id="KW-1185">Reference proteome</keyword>
<accession>A0A3A8JDR9</accession>
<sequence length="257" mass="27449">MNLSLARLILGCVLSTSLSACDTSVADDDDDDTDTGGDNMVVTGIWNRYGSEYGYQTDIAYGGIAGQSSDRVYMCELPGSPSAGLYKGRLISPRMIRWDANHNLPDYEVVFEGTTMRFKPQNGTDTFLGQYRQGTWTPEACDFTLKDGELIDNSATAYVVFDNSGEMKINSVKIGGEGIPVKASAETACSVTTLIPPGTGSNGDLTVSISYSGVGVNGPYSRTQTHSLYRSDFKPGCNKLAVEFGCGALAVCVYPVP</sequence>